<dbReference type="Proteomes" id="UP001230649">
    <property type="component" value="Unassembled WGS sequence"/>
</dbReference>
<dbReference type="EMBL" id="JASBWS010000187">
    <property type="protein sequence ID" value="KAJ9091937.1"/>
    <property type="molecule type" value="Genomic_DNA"/>
</dbReference>
<evidence type="ECO:0000313" key="2">
    <source>
        <dbReference type="Proteomes" id="UP001230649"/>
    </source>
</evidence>
<reference evidence="1" key="1">
    <citation type="submission" date="2023-04" db="EMBL/GenBank/DDBJ databases">
        <title>Draft Genome sequencing of Naganishia species isolated from polar environments using Oxford Nanopore Technology.</title>
        <authorList>
            <person name="Leo P."/>
            <person name="Venkateswaran K."/>
        </authorList>
    </citation>
    <scope>NUCLEOTIDE SEQUENCE</scope>
    <source>
        <strain evidence="1">MNA-CCFEE 5262</strain>
    </source>
</reference>
<accession>A0ACC2UZZ9</accession>
<comment type="caution">
    <text evidence="1">The sequence shown here is derived from an EMBL/GenBank/DDBJ whole genome shotgun (WGS) entry which is preliminary data.</text>
</comment>
<gene>
    <name evidence="1" type="ORF">QFC20_007503</name>
</gene>
<protein>
    <submittedName>
        <fullName evidence="1">Uncharacterized protein</fullName>
    </submittedName>
</protein>
<proteinExistence type="predicted"/>
<sequence>MTSRPNPYQPHLHADVLADEGILQRYNVKKEDMRYPGPNEMPVWLLADYQEERDKHSKVLRDWLLNLEIPADVMRDATEVMPSVLDRISHNNEAHVKIVNGVFTSQKNPTSSFADCLAEIHDGQYLYTRLHASSMRKAYLAMHRTGKVLDRSLLSRRAPGDSVRACIYNLPFAELGSYWGSSKVPVEREAQHIKKSVNVLVEKARQIKPFPPMEIVHEMAPGAPFFAQYGIEASFIACSGSAKWEAKDDNPGPFLQFNTFDNPVNGLAGAMPLRLRRPAATRYYALARYFADMNKPILPPRVYNKDNAQYADIADAWKAIYGSDFPDWQDDMAARLCDALRRGIKQVCGRLGPIDHNKCQLGRWHGALKLSHLRDPLVAQLLLDSAAPIPVNYTGVRKFGGRSHGNEEEIDKEVWKEMSSFLGGSVEANQLFTRKEIERTKDADVPAQPVLTKEPTRPSDVAEPVDERQWRIRTIQKGTTSYYLEYFDKSHKAALKIQGENGQTGLL</sequence>
<keyword evidence="2" id="KW-1185">Reference proteome</keyword>
<organism evidence="1 2">
    <name type="scientific">Naganishia adeliensis</name>
    <dbReference type="NCBI Taxonomy" id="92952"/>
    <lineage>
        <taxon>Eukaryota</taxon>
        <taxon>Fungi</taxon>
        <taxon>Dikarya</taxon>
        <taxon>Basidiomycota</taxon>
        <taxon>Agaricomycotina</taxon>
        <taxon>Tremellomycetes</taxon>
        <taxon>Filobasidiales</taxon>
        <taxon>Filobasidiaceae</taxon>
        <taxon>Naganishia</taxon>
    </lineage>
</organism>
<evidence type="ECO:0000313" key="1">
    <source>
        <dbReference type="EMBL" id="KAJ9091937.1"/>
    </source>
</evidence>
<name>A0ACC2UZZ9_9TREE</name>